<sequence length="286" mass="31642">MSRIVYVNGEYVPEEEAKISVFDRGFLFADAVYEVTTVLDGKLCEFEGHCARLQRSTAELEMPLPWSREELLEIHRELIARNELIEGMIYLQVSRGAPADRDFHYPEAGTQPSLVMFTQAKSLVDNPSAARGNKVISVEDIRWARRDIKTVQLLAASMAKMQAEAAGADDAWFVQDGLVNEGSSNNAWIVTKQGTLVTRDLSRLLLPGITRASVLKYAEAAQLKFEERPFTIAEAQDAAEAFSTSASAFVMPVVEVDGVSLGDGTPGPVTKRLRELYIDESRKALL</sequence>
<evidence type="ECO:0000256" key="13">
    <source>
        <dbReference type="ARBA" id="ARBA00049229"/>
    </source>
</evidence>
<evidence type="ECO:0000313" key="14">
    <source>
        <dbReference type="EMBL" id="QDL93024.1"/>
    </source>
</evidence>
<evidence type="ECO:0000313" key="15">
    <source>
        <dbReference type="Proteomes" id="UP000305888"/>
    </source>
</evidence>
<proteinExistence type="inferred from homology"/>
<name>A0A5B8FZB0_9RHOB</name>
<evidence type="ECO:0000256" key="3">
    <source>
        <dbReference type="ARBA" id="ARBA00004824"/>
    </source>
</evidence>
<evidence type="ECO:0000256" key="8">
    <source>
        <dbReference type="ARBA" id="ARBA00014472"/>
    </source>
</evidence>
<comment type="similarity">
    <text evidence="6">Belongs to the class-IV pyridoxal-phosphate-dependent aminotransferase family.</text>
</comment>
<dbReference type="SUPFAM" id="SSF56752">
    <property type="entry name" value="D-aminoacid aminotransferase-like PLP-dependent enzymes"/>
    <property type="match status" value="1"/>
</dbReference>
<evidence type="ECO:0000256" key="2">
    <source>
        <dbReference type="ARBA" id="ARBA00003109"/>
    </source>
</evidence>
<dbReference type="GO" id="GO:0052656">
    <property type="term" value="F:L-isoleucine-2-oxoglutarate transaminase activity"/>
    <property type="evidence" value="ECO:0007669"/>
    <property type="project" value="RHEA"/>
</dbReference>
<comment type="catalytic activity">
    <reaction evidence="11">
        <text>L-valine + 2-oxoglutarate = 3-methyl-2-oxobutanoate + L-glutamate</text>
        <dbReference type="Rhea" id="RHEA:24813"/>
        <dbReference type="ChEBI" id="CHEBI:11851"/>
        <dbReference type="ChEBI" id="CHEBI:16810"/>
        <dbReference type="ChEBI" id="CHEBI:29985"/>
        <dbReference type="ChEBI" id="CHEBI:57762"/>
        <dbReference type="EC" id="2.6.1.42"/>
    </reaction>
</comment>
<comment type="function">
    <text evidence="2">Acts on leucine, isoleucine and valine.</text>
</comment>
<evidence type="ECO:0000256" key="11">
    <source>
        <dbReference type="ARBA" id="ARBA00048212"/>
    </source>
</evidence>
<dbReference type="PANTHER" id="PTHR42743">
    <property type="entry name" value="AMINO-ACID AMINOTRANSFERASE"/>
    <property type="match status" value="1"/>
</dbReference>
<dbReference type="InterPro" id="IPR043132">
    <property type="entry name" value="BCAT-like_C"/>
</dbReference>
<keyword evidence="9" id="KW-0663">Pyridoxal phosphate</keyword>
<dbReference type="OrthoDB" id="9805628at2"/>
<dbReference type="InterPro" id="IPR001544">
    <property type="entry name" value="Aminotrans_IV"/>
</dbReference>
<organism evidence="14 15">
    <name type="scientific">Paroceanicella profunda</name>
    <dbReference type="NCBI Taxonomy" id="2579971"/>
    <lineage>
        <taxon>Bacteria</taxon>
        <taxon>Pseudomonadati</taxon>
        <taxon>Pseudomonadota</taxon>
        <taxon>Alphaproteobacteria</taxon>
        <taxon>Rhodobacterales</taxon>
        <taxon>Paracoccaceae</taxon>
        <taxon>Paroceanicella</taxon>
    </lineage>
</organism>
<evidence type="ECO:0000256" key="12">
    <source>
        <dbReference type="ARBA" id="ARBA00048798"/>
    </source>
</evidence>
<dbReference type="EC" id="2.6.1.42" evidence="7"/>
<dbReference type="GO" id="GO:0052654">
    <property type="term" value="F:L-leucine-2-oxoglutarate transaminase activity"/>
    <property type="evidence" value="ECO:0007669"/>
    <property type="project" value="RHEA"/>
</dbReference>
<evidence type="ECO:0000256" key="7">
    <source>
        <dbReference type="ARBA" id="ARBA00013053"/>
    </source>
</evidence>
<keyword evidence="15" id="KW-1185">Reference proteome</keyword>
<gene>
    <name evidence="14" type="ORF">FDP22_15270</name>
</gene>
<evidence type="ECO:0000256" key="5">
    <source>
        <dbReference type="ARBA" id="ARBA00005072"/>
    </source>
</evidence>
<keyword evidence="14" id="KW-0032">Aminotransferase</keyword>
<keyword evidence="14" id="KW-0808">Transferase</keyword>
<dbReference type="PANTHER" id="PTHR42743:SF11">
    <property type="entry name" value="AMINODEOXYCHORISMATE LYASE"/>
    <property type="match status" value="1"/>
</dbReference>
<evidence type="ECO:0000256" key="4">
    <source>
        <dbReference type="ARBA" id="ARBA00004931"/>
    </source>
</evidence>
<dbReference type="GO" id="GO:0005829">
    <property type="term" value="C:cytosol"/>
    <property type="evidence" value="ECO:0007669"/>
    <property type="project" value="TreeGrafter"/>
</dbReference>
<dbReference type="Gene3D" id="3.20.10.10">
    <property type="entry name" value="D-amino Acid Aminotransferase, subunit A, domain 2"/>
    <property type="match status" value="1"/>
</dbReference>
<dbReference type="RefSeq" id="WP_138574942.1">
    <property type="nucleotide sequence ID" value="NZ_CP040818.1"/>
</dbReference>
<dbReference type="FunFam" id="3.20.10.10:FF:000002">
    <property type="entry name" value="D-alanine aminotransferase"/>
    <property type="match status" value="1"/>
</dbReference>
<comment type="pathway">
    <text evidence="5">Amino-acid biosynthesis; L-leucine biosynthesis; L-leucine from 3-methyl-2-oxobutanoate: step 4/4.</text>
</comment>
<keyword evidence="10" id="KW-0100">Branched-chain amino acid biosynthesis</keyword>
<dbReference type="InterPro" id="IPR043131">
    <property type="entry name" value="BCAT-like_N"/>
</dbReference>
<dbReference type="AlphaFoldDB" id="A0A5B8FZB0"/>
<evidence type="ECO:0000256" key="10">
    <source>
        <dbReference type="ARBA" id="ARBA00023304"/>
    </source>
</evidence>
<evidence type="ECO:0000256" key="6">
    <source>
        <dbReference type="ARBA" id="ARBA00009320"/>
    </source>
</evidence>
<dbReference type="EMBL" id="CP040818">
    <property type="protein sequence ID" value="QDL93024.1"/>
    <property type="molecule type" value="Genomic_DNA"/>
</dbReference>
<dbReference type="Proteomes" id="UP000305888">
    <property type="component" value="Chromosome"/>
</dbReference>
<evidence type="ECO:0000256" key="1">
    <source>
        <dbReference type="ARBA" id="ARBA00001933"/>
    </source>
</evidence>
<dbReference type="KEGG" id="ppru:FDP22_15270"/>
<protein>
    <recommendedName>
        <fullName evidence="8">Probable branched-chain-amino-acid aminotransferase</fullName>
        <ecNumber evidence="7">2.6.1.42</ecNumber>
    </recommendedName>
</protein>
<evidence type="ECO:0000256" key="9">
    <source>
        <dbReference type="ARBA" id="ARBA00022898"/>
    </source>
</evidence>
<dbReference type="NCBIfam" id="NF005209">
    <property type="entry name" value="PRK06680.1"/>
    <property type="match status" value="1"/>
</dbReference>
<dbReference type="Pfam" id="PF01063">
    <property type="entry name" value="Aminotran_4"/>
    <property type="match status" value="1"/>
</dbReference>
<dbReference type="Gene3D" id="3.30.470.10">
    <property type="match status" value="1"/>
</dbReference>
<comment type="catalytic activity">
    <reaction evidence="13">
        <text>L-leucine + 2-oxoglutarate = 4-methyl-2-oxopentanoate + L-glutamate</text>
        <dbReference type="Rhea" id="RHEA:18321"/>
        <dbReference type="ChEBI" id="CHEBI:16810"/>
        <dbReference type="ChEBI" id="CHEBI:17865"/>
        <dbReference type="ChEBI" id="CHEBI:29985"/>
        <dbReference type="ChEBI" id="CHEBI:57427"/>
        <dbReference type="EC" id="2.6.1.42"/>
    </reaction>
</comment>
<reference evidence="14 15" key="1">
    <citation type="submission" date="2019-06" db="EMBL/GenBank/DDBJ databases">
        <title>Genome sequence of Rhodobacteraceae bacterium D4M1.</title>
        <authorList>
            <person name="Cao J."/>
        </authorList>
    </citation>
    <scope>NUCLEOTIDE SEQUENCE [LARGE SCALE GENOMIC DNA]</scope>
    <source>
        <strain evidence="14 15">D4M1</strain>
    </source>
</reference>
<dbReference type="CDD" id="cd01558">
    <property type="entry name" value="D-AAT_like"/>
    <property type="match status" value="1"/>
</dbReference>
<dbReference type="GO" id="GO:0052655">
    <property type="term" value="F:L-valine-2-oxoglutarate transaminase activity"/>
    <property type="evidence" value="ECO:0007669"/>
    <property type="project" value="RHEA"/>
</dbReference>
<comment type="pathway">
    <text evidence="3">Amino-acid biosynthesis; L-isoleucine biosynthesis; L-isoleucine from 2-oxobutanoate: step 4/4.</text>
</comment>
<accession>A0A5B8FZB0</accession>
<comment type="pathway">
    <text evidence="4">Amino-acid biosynthesis; L-valine biosynthesis; L-valine from pyruvate: step 4/4.</text>
</comment>
<dbReference type="GO" id="GO:0008652">
    <property type="term" value="P:amino acid biosynthetic process"/>
    <property type="evidence" value="ECO:0007669"/>
    <property type="project" value="UniProtKB-ARBA"/>
</dbReference>
<dbReference type="GO" id="GO:0009082">
    <property type="term" value="P:branched-chain amino acid biosynthetic process"/>
    <property type="evidence" value="ECO:0007669"/>
    <property type="project" value="UniProtKB-KW"/>
</dbReference>
<dbReference type="InterPro" id="IPR050571">
    <property type="entry name" value="Class-IV_PLP-Dep_Aminotrnsfr"/>
</dbReference>
<comment type="catalytic activity">
    <reaction evidence="12">
        <text>L-isoleucine + 2-oxoglutarate = (S)-3-methyl-2-oxopentanoate + L-glutamate</text>
        <dbReference type="Rhea" id="RHEA:24801"/>
        <dbReference type="ChEBI" id="CHEBI:16810"/>
        <dbReference type="ChEBI" id="CHEBI:29985"/>
        <dbReference type="ChEBI" id="CHEBI:35146"/>
        <dbReference type="ChEBI" id="CHEBI:58045"/>
        <dbReference type="EC" id="2.6.1.42"/>
    </reaction>
</comment>
<dbReference type="InterPro" id="IPR036038">
    <property type="entry name" value="Aminotransferase-like"/>
</dbReference>
<keyword evidence="10" id="KW-0028">Amino-acid biosynthesis</keyword>
<comment type="cofactor">
    <cofactor evidence="1">
        <name>pyridoxal 5'-phosphate</name>
        <dbReference type="ChEBI" id="CHEBI:597326"/>
    </cofactor>
</comment>